<organism evidence="1 2">
    <name type="scientific">Aphanizomenon flos-aquae LD13</name>
    <dbReference type="NCBI Taxonomy" id="1710894"/>
    <lineage>
        <taxon>Bacteria</taxon>
        <taxon>Bacillati</taxon>
        <taxon>Cyanobacteriota</taxon>
        <taxon>Cyanophyceae</taxon>
        <taxon>Nostocales</taxon>
        <taxon>Aphanizomenonaceae</taxon>
        <taxon>Aphanizomenon</taxon>
    </lineage>
</organism>
<dbReference type="Pfam" id="PF00702">
    <property type="entry name" value="Hydrolase"/>
    <property type="match status" value="1"/>
</dbReference>
<dbReference type="SFLD" id="SFLDS00003">
    <property type="entry name" value="Haloacid_Dehalogenase"/>
    <property type="match status" value="1"/>
</dbReference>
<evidence type="ECO:0000313" key="2">
    <source>
        <dbReference type="Proteomes" id="UP000092382"/>
    </source>
</evidence>
<sequence>MKKPKVIFVDAVGTLFGVKNSVGEIYRQIAQDFGVEVSAQILDQNFIKSFKAAPPPIFLDADIKDIPQREYDWWRIIALNTFEGAGVLPEFSDFTAFFTELYIHFGTPEPWYVYPDVKLALMNWRRLGVELGVLSNFDSRLYLVLQGLGLKEYFTSVTISTQVRAAKPDPEIFKIALNKHKCSPEEAWHIGDSIEHDYKGAKAAGIRGIWINRNISI</sequence>
<dbReference type="InterPro" id="IPR011949">
    <property type="entry name" value="HAD-SF_hydro_IA_REG-2-like"/>
</dbReference>
<dbReference type="NCBIfam" id="TIGR02252">
    <property type="entry name" value="DREG-2"/>
    <property type="match status" value="1"/>
</dbReference>
<dbReference type="AlphaFoldDB" id="A0A1B7VW37"/>
<comment type="caution">
    <text evidence="1">The sequence shown here is derived from an EMBL/GenBank/DDBJ whole genome shotgun (WGS) entry which is preliminary data.</text>
</comment>
<keyword evidence="1" id="KW-0378">Hydrolase</keyword>
<dbReference type="InterPro" id="IPR044924">
    <property type="entry name" value="HAD-SF_hydro_IA_REG-2-like_cap"/>
</dbReference>
<dbReference type="PRINTS" id="PR00413">
    <property type="entry name" value="HADHALOGNASE"/>
</dbReference>
<dbReference type="PANTHER" id="PTHR46191">
    <property type="match status" value="1"/>
</dbReference>
<dbReference type="InterPro" id="IPR006439">
    <property type="entry name" value="HAD-SF_hydro_IA"/>
</dbReference>
<dbReference type="InterPro" id="IPR023214">
    <property type="entry name" value="HAD_sf"/>
</dbReference>
<accession>A0A1B7VW37</accession>
<name>A0A1B7VW37_APHFL</name>
<protein>
    <submittedName>
        <fullName evidence="1">Hydrolase</fullName>
    </submittedName>
</protein>
<dbReference type="InterPro" id="IPR051828">
    <property type="entry name" value="HAD-like_hydrolase_domain"/>
</dbReference>
<dbReference type="CDD" id="cd16415">
    <property type="entry name" value="HAD_dREG-2_like"/>
    <property type="match status" value="1"/>
</dbReference>
<dbReference type="SUPFAM" id="SSF56784">
    <property type="entry name" value="HAD-like"/>
    <property type="match status" value="1"/>
</dbReference>
<dbReference type="SFLD" id="SFLDG01129">
    <property type="entry name" value="C1.5:_HAD__Beta-PGM__Phosphata"/>
    <property type="match status" value="1"/>
</dbReference>
<dbReference type="EMBL" id="LJOY01000036">
    <property type="protein sequence ID" value="OBQ25122.1"/>
    <property type="molecule type" value="Genomic_DNA"/>
</dbReference>
<dbReference type="PANTHER" id="PTHR46191:SF2">
    <property type="entry name" value="HALOACID DEHALOGENASE-LIKE HYDROLASE DOMAIN-CONTAINING PROTEIN 3"/>
    <property type="match status" value="1"/>
</dbReference>
<dbReference type="Gene3D" id="3.40.50.1000">
    <property type="entry name" value="HAD superfamily/HAD-like"/>
    <property type="match status" value="1"/>
</dbReference>
<dbReference type="NCBIfam" id="TIGR01549">
    <property type="entry name" value="HAD-SF-IA-v1"/>
    <property type="match status" value="1"/>
</dbReference>
<reference evidence="1 2" key="1">
    <citation type="submission" date="2015-09" db="EMBL/GenBank/DDBJ databases">
        <title>Whole genome shotgun sequence assembly of Aphanizomenon flos-aquae UKL13.</title>
        <authorList>
            <person name="Driscoll C."/>
        </authorList>
    </citation>
    <scope>NUCLEOTIDE SEQUENCE [LARGE SCALE GENOMIC DNA]</scope>
    <source>
        <strain evidence="1">MDT13</strain>
    </source>
</reference>
<dbReference type="STRING" id="1803587.GCA_001593825_00692"/>
<dbReference type="GO" id="GO:0016787">
    <property type="term" value="F:hydrolase activity"/>
    <property type="evidence" value="ECO:0007669"/>
    <property type="project" value="UniProtKB-KW"/>
</dbReference>
<dbReference type="PATRIC" id="fig|1710894.3.peg.62"/>
<dbReference type="Gene3D" id="1.10.150.720">
    <property type="entry name" value="Haloacid dehalogenase-like hydrolase"/>
    <property type="match status" value="1"/>
</dbReference>
<gene>
    <name evidence="1" type="ORF">AN481_11690</name>
</gene>
<evidence type="ECO:0000313" key="1">
    <source>
        <dbReference type="EMBL" id="OBQ25122.1"/>
    </source>
</evidence>
<proteinExistence type="predicted"/>
<dbReference type="InterPro" id="IPR036412">
    <property type="entry name" value="HAD-like_sf"/>
</dbReference>
<dbReference type="Proteomes" id="UP000092382">
    <property type="component" value="Unassembled WGS sequence"/>
</dbReference>
<dbReference type="NCBIfam" id="TIGR01509">
    <property type="entry name" value="HAD-SF-IA-v3"/>
    <property type="match status" value="1"/>
</dbReference>